<keyword evidence="11" id="KW-1185">Reference proteome</keyword>
<accession>A0AAD2E870</accession>
<dbReference type="Proteomes" id="UP000834106">
    <property type="component" value="Chromosome 17"/>
</dbReference>
<dbReference type="GO" id="GO:0030150">
    <property type="term" value="P:protein import into mitochondrial matrix"/>
    <property type="evidence" value="ECO:0007669"/>
    <property type="project" value="InterPro"/>
</dbReference>
<evidence type="ECO:0000256" key="2">
    <source>
        <dbReference type="ARBA" id="ARBA00010917"/>
    </source>
</evidence>
<reference evidence="10" key="1">
    <citation type="submission" date="2023-05" db="EMBL/GenBank/DDBJ databases">
        <authorList>
            <person name="Huff M."/>
        </authorList>
    </citation>
    <scope>NUCLEOTIDE SEQUENCE</scope>
</reference>
<organism evidence="10 11">
    <name type="scientific">Fraxinus pennsylvanica</name>
    <dbReference type="NCBI Taxonomy" id="56036"/>
    <lineage>
        <taxon>Eukaryota</taxon>
        <taxon>Viridiplantae</taxon>
        <taxon>Streptophyta</taxon>
        <taxon>Embryophyta</taxon>
        <taxon>Tracheophyta</taxon>
        <taxon>Spermatophyta</taxon>
        <taxon>Magnoliopsida</taxon>
        <taxon>eudicotyledons</taxon>
        <taxon>Gunneridae</taxon>
        <taxon>Pentapetalae</taxon>
        <taxon>asterids</taxon>
        <taxon>lamiids</taxon>
        <taxon>Lamiales</taxon>
        <taxon>Oleaceae</taxon>
        <taxon>Oleeae</taxon>
        <taxon>Fraxinus</taxon>
    </lineage>
</organism>
<dbReference type="PANTHER" id="PTHR34944">
    <property type="entry name" value="MITOCHONDRIAL IMPORT RECEPTOR SUBUNIT TOM7"/>
    <property type="match status" value="1"/>
</dbReference>
<comment type="similarity">
    <text evidence="2">Belongs to the Tom7 family.</text>
</comment>
<keyword evidence="6" id="KW-0653">Protein transport</keyword>
<evidence type="ECO:0000256" key="7">
    <source>
        <dbReference type="ARBA" id="ARBA00022989"/>
    </source>
</evidence>
<keyword evidence="5" id="KW-1000">Mitochondrion outer membrane</keyword>
<comment type="subcellular location">
    <subcellularLocation>
        <location evidence="1">Mitochondrion outer membrane</location>
        <topology evidence="1">Single-pass membrane protein</topology>
    </subcellularLocation>
</comment>
<evidence type="ECO:0000256" key="9">
    <source>
        <dbReference type="ARBA" id="ARBA00023136"/>
    </source>
</evidence>
<name>A0AAD2E870_9LAMI</name>
<evidence type="ECO:0000256" key="8">
    <source>
        <dbReference type="ARBA" id="ARBA00023128"/>
    </source>
</evidence>
<evidence type="ECO:0000313" key="11">
    <source>
        <dbReference type="Proteomes" id="UP000834106"/>
    </source>
</evidence>
<sequence>MASKISLKAAKGKSVKKASAAAEEEGSTAAAAKFVKEWSTWTVKKAKVITHYGFIPLIIIIGMNSEPKPSLSQLLKHCPSEWQCALSKAFLEEAAMLLSRCRPFIFVDVEARQDPGKYRFAPSAISAGILLSRTSRIEAFVIVMWNAISFIPGIGI</sequence>
<keyword evidence="8" id="KW-0496">Mitochondrion</keyword>
<dbReference type="InterPro" id="IPR012621">
    <property type="entry name" value="Tom7"/>
</dbReference>
<evidence type="ECO:0000256" key="3">
    <source>
        <dbReference type="ARBA" id="ARBA00022448"/>
    </source>
</evidence>
<gene>
    <name evidence="10" type="ORF">FPE_LOCUS27278</name>
</gene>
<dbReference type="EMBL" id="OU503052">
    <property type="protein sequence ID" value="CAI9779848.1"/>
    <property type="molecule type" value="Genomic_DNA"/>
</dbReference>
<dbReference type="PANTHER" id="PTHR34944:SF2">
    <property type="entry name" value="MITOCHONDRIAL IMPORT RECEPTOR SUBUNIT TOM7"/>
    <property type="match status" value="1"/>
</dbReference>
<keyword evidence="3" id="KW-0813">Transport</keyword>
<keyword evidence="4" id="KW-0812">Transmembrane</keyword>
<protein>
    <submittedName>
        <fullName evidence="10">Uncharacterized protein</fullName>
    </submittedName>
</protein>
<dbReference type="Pfam" id="PF08038">
    <property type="entry name" value="Tom7"/>
    <property type="match status" value="1"/>
</dbReference>
<keyword evidence="7" id="KW-1133">Transmembrane helix</keyword>
<dbReference type="GO" id="GO:0005742">
    <property type="term" value="C:mitochondrial outer membrane translocase complex"/>
    <property type="evidence" value="ECO:0007669"/>
    <property type="project" value="InterPro"/>
</dbReference>
<keyword evidence="9" id="KW-0472">Membrane</keyword>
<proteinExistence type="inferred from homology"/>
<evidence type="ECO:0000256" key="1">
    <source>
        <dbReference type="ARBA" id="ARBA00004572"/>
    </source>
</evidence>
<evidence type="ECO:0000313" key="10">
    <source>
        <dbReference type="EMBL" id="CAI9779848.1"/>
    </source>
</evidence>
<evidence type="ECO:0000256" key="6">
    <source>
        <dbReference type="ARBA" id="ARBA00022927"/>
    </source>
</evidence>
<dbReference type="AlphaFoldDB" id="A0AAD2E870"/>
<evidence type="ECO:0000256" key="4">
    <source>
        <dbReference type="ARBA" id="ARBA00022692"/>
    </source>
</evidence>
<evidence type="ECO:0000256" key="5">
    <source>
        <dbReference type="ARBA" id="ARBA00022787"/>
    </source>
</evidence>